<evidence type="ECO:0000313" key="1">
    <source>
        <dbReference type="EMBL" id="SDX84829.1"/>
    </source>
</evidence>
<dbReference type="STRING" id="564137.SAMN04488238_1302"/>
<dbReference type="EMBL" id="FNOM01000030">
    <property type="protein sequence ID" value="SDX84829.1"/>
    <property type="molecule type" value="Genomic_DNA"/>
</dbReference>
<dbReference type="RefSeq" id="WP_218132187.1">
    <property type="nucleotide sequence ID" value="NZ_CP061498.1"/>
</dbReference>
<dbReference type="Proteomes" id="UP000198539">
    <property type="component" value="Unassembled WGS sequence"/>
</dbReference>
<gene>
    <name evidence="1" type="ORF">SAMN04488238_1302</name>
</gene>
<proteinExistence type="predicted"/>
<sequence>MPPTADRILETGDHAITLVFASRIRRDQQINFRFAWPASLVGPSGKCRGRAKITLVSTPPLDARFGAEFVRVNINASLQQEQAHGGWLGRLEPLYLPPRRQSPAVEAERIEHDLKWSPVKVLAKTFPQGVGPSSNWRLFVDYLTRAGEVMPEEGVPFTVIVTISDPEAEQPVFNDMRQSLQSLGTQIADIRTAARITPRT</sequence>
<dbReference type="AlphaFoldDB" id="A0A1H3F3Q6"/>
<reference evidence="1 2" key="1">
    <citation type="submission" date="2016-10" db="EMBL/GenBank/DDBJ databases">
        <authorList>
            <person name="de Groot N.N."/>
        </authorList>
    </citation>
    <scope>NUCLEOTIDE SEQUENCE [LARGE SCALE GENOMIC DNA]</scope>
    <source>
        <strain evidence="1 2">CGMCC 1.8894</strain>
    </source>
</reference>
<evidence type="ECO:0000313" key="2">
    <source>
        <dbReference type="Proteomes" id="UP000198539"/>
    </source>
</evidence>
<protein>
    <submittedName>
        <fullName evidence="1">Uncharacterized protein</fullName>
    </submittedName>
</protein>
<keyword evidence="2" id="KW-1185">Reference proteome</keyword>
<name>A0A1H3F3Q6_9RHOB</name>
<organism evidence="1 2">
    <name type="scientific">Roseicitreum antarcticum</name>
    <dbReference type="NCBI Taxonomy" id="564137"/>
    <lineage>
        <taxon>Bacteria</taxon>
        <taxon>Pseudomonadati</taxon>
        <taxon>Pseudomonadota</taxon>
        <taxon>Alphaproteobacteria</taxon>
        <taxon>Rhodobacterales</taxon>
        <taxon>Paracoccaceae</taxon>
        <taxon>Roseicitreum</taxon>
    </lineage>
</organism>
<accession>A0A1H3F3Q6</accession>